<accession>A0A7M1RYQ5</accession>
<organism evidence="1 2">
    <name type="scientific">uncultured phage cr126_1</name>
    <dbReference type="NCBI Taxonomy" id="2772075"/>
    <lineage>
        <taxon>Viruses</taxon>
        <taxon>Duplodnaviria</taxon>
        <taxon>Heunggongvirae</taxon>
        <taxon>Uroviricota</taxon>
        <taxon>Caudoviricetes</taxon>
        <taxon>Crassvirales</taxon>
        <taxon>Steigviridae</taxon>
        <taxon>Asinivirinae</taxon>
        <taxon>Kolpuevirus</taxon>
        <taxon>Kolpuevirus hominis</taxon>
    </lineage>
</organism>
<proteinExistence type="predicted"/>
<protein>
    <submittedName>
        <fullName evidence="1">Uncharacterized protein</fullName>
    </submittedName>
</protein>
<dbReference type="EMBL" id="MT774391">
    <property type="protein sequence ID" value="QOR59563.1"/>
    <property type="molecule type" value="Genomic_DNA"/>
</dbReference>
<reference evidence="1 2" key="1">
    <citation type="submission" date="2020-07" db="EMBL/GenBank/DDBJ databases">
        <title>Taxonomic proposal: Crassvirales, a new order of highly abundant and diverse bacterial viruses.</title>
        <authorList>
            <person name="Shkoporov A.N."/>
            <person name="Stockdale S.R."/>
            <person name="Guerin E."/>
            <person name="Ross R.P."/>
            <person name="Hill C."/>
        </authorList>
    </citation>
    <scope>NUCLEOTIDE SEQUENCE [LARGE SCALE GENOMIC DNA]</scope>
</reference>
<dbReference type="KEGG" id="vg:65130170"/>
<name>A0A7M1RYQ5_9CAUD</name>
<sequence>MAVTINYRFASTIAGLFRNEGSGEYSQLSQAGVSWSNNNNVLNRFTKCDLSGPEFEVPVAIRGYAERELRTTIGKTFSSIGEKELVVPIIQQSYINNKRTADSILKQLFESTIQYGMVNIKTNKDIEYHGGRGYIFDANFNPIFFATLIGHYDVEDVSNRVRGWTWTECRVYLHPNIIIDGSDLIGKGIMKKVLPYLLSSRHVLPYSSINWIKISENIKVKVIIEDASRFFRTPTPMRADFTNEEMNEMLAAHADEVVRQFKL</sequence>
<dbReference type="Proteomes" id="UP000594161">
    <property type="component" value="Segment"/>
</dbReference>
<dbReference type="RefSeq" id="YP_010111721.1">
    <property type="nucleotide sequence ID" value="NC_055884.1"/>
</dbReference>
<dbReference type="GeneID" id="65130170"/>
<evidence type="ECO:0000313" key="2">
    <source>
        <dbReference type="Proteomes" id="UP000594161"/>
    </source>
</evidence>
<keyword evidence="2" id="KW-1185">Reference proteome</keyword>
<evidence type="ECO:0000313" key="1">
    <source>
        <dbReference type="EMBL" id="QOR59563.1"/>
    </source>
</evidence>